<name>A0AAN5CVF1_9BILA</name>
<dbReference type="Pfam" id="PF00059">
    <property type="entry name" value="Lectin_C"/>
    <property type="match status" value="1"/>
</dbReference>
<dbReference type="EMBL" id="BTRK01000005">
    <property type="protein sequence ID" value="GMR51543.1"/>
    <property type="molecule type" value="Genomic_DNA"/>
</dbReference>
<organism evidence="4 5">
    <name type="scientific">Pristionchus mayeri</name>
    <dbReference type="NCBI Taxonomy" id="1317129"/>
    <lineage>
        <taxon>Eukaryota</taxon>
        <taxon>Metazoa</taxon>
        <taxon>Ecdysozoa</taxon>
        <taxon>Nematoda</taxon>
        <taxon>Chromadorea</taxon>
        <taxon>Rhabditida</taxon>
        <taxon>Rhabditina</taxon>
        <taxon>Diplogasteromorpha</taxon>
        <taxon>Diplogasteroidea</taxon>
        <taxon>Neodiplogasteridae</taxon>
        <taxon>Pristionchus</taxon>
    </lineage>
</organism>
<evidence type="ECO:0000313" key="4">
    <source>
        <dbReference type="EMBL" id="GMR51548.1"/>
    </source>
</evidence>
<dbReference type="EMBL" id="BTRK01000005">
    <property type="protein sequence ID" value="GMR51547.1"/>
    <property type="molecule type" value="Genomic_DNA"/>
</dbReference>
<dbReference type="PROSITE" id="PS50041">
    <property type="entry name" value="C_TYPE_LECTIN_2"/>
    <property type="match status" value="1"/>
</dbReference>
<dbReference type="Gene3D" id="3.10.100.10">
    <property type="entry name" value="Mannose-Binding Protein A, subunit A"/>
    <property type="match status" value="1"/>
</dbReference>
<dbReference type="EMBL" id="BTRK01000005">
    <property type="protein sequence ID" value="GMR51548.1"/>
    <property type="molecule type" value="Genomic_DNA"/>
</dbReference>
<evidence type="ECO:0000313" key="3">
    <source>
        <dbReference type="EMBL" id="GMR51547.1"/>
    </source>
</evidence>
<dbReference type="InterPro" id="IPR016187">
    <property type="entry name" value="CTDL_fold"/>
</dbReference>
<evidence type="ECO:0000313" key="5">
    <source>
        <dbReference type="Proteomes" id="UP001328107"/>
    </source>
</evidence>
<reference evidence="5" key="1">
    <citation type="submission" date="2022-10" db="EMBL/GenBank/DDBJ databases">
        <title>Genome assembly of Pristionchus species.</title>
        <authorList>
            <person name="Yoshida K."/>
            <person name="Sommer R.J."/>
        </authorList>
    </citation>
    <scope>NUCLEOTIDE SEQUENCE [LARGE SCALE GENOMIC DNA]</scope>
    <source>
        <strain evidence="5">RS5460</strain>
    </source>
</reference>
<reference evidence="4" key="2">
    <citation type="submission" date="2023-06" db="EMBL/GenBank/DDBJ databases">
        <title>Genome assembly of Pristionchus species.</title>
        <authorList>
            <person name="Yoshida K."/>
            <person name="Sommer R.J."/>
        </authorList>
    </citation>
    <scope>NUCLEOTIDE SEQUENCE</scope>
    <source>
        <strain evidence="4 5">RS5460</strain>
    </source>
</reference>
<accession>A0AAN5CVF1</accession>
<dbReference type="SMART" id="SM00034">
    <property type="entry name" value="CLECT"/>
    <property type="match status" value="1"/>
</dbReference>
<evidence type="ECO:0000313" key="2">
    <source>
        <dbReference type="EMBL" id="GMR51543.1"/>
    </source>
</evidence>
<dbReference type="Proteomes" id="UP001328107">
    <property type="component" value="Unassembled WGS sequence"/>
</dbReference>
<dbReference type="AlphaFoldDB" id="A0AAN5CVF1"/>
<gene>
    <name evidence="2" type="ORF">PMAYCL1PPCAC_21738</name>
    <name evidence="3" type="ORF">PMAYCL1PPCAC_21742</name>
    <name evidence="4" type="ORF">PMAYCL1PPCAC_21743</name>
</gene>
<dbReference type="InterPro" id="IPR001304">
    <property type="entry name" value="C-type_lectin-like"/>
</dbReference>
<dbReference type="PANTHER" id="PTHR31024:SF3">
    <property type="entry name" value="C-TYPE LECTIN-RELATED"/>
    <property type="match status" value="1"/>
</dbReference>
<protein>
    <recommendedName>
        <fullName evidence="1">C-type lectin domain-containing protein</fullName>
    </recommendedName>
</protein>
<evidence type="ECO:0000259" key="1">
    <source>
        <dbReference type="PROSITE" id="PS50041"/>
    </source>
</evidence>
<sequence>YNLNMTKKDIIQGKVAIKKGVAEMNFEEAFHAATQMHYEGRLSIPERDHTRQVIYFMTDSKPKDISDGDIGQEINTFKDYYGAIIVNEFRKEGDMTGENYALENLASIGYYFLNGDYITAGLQPFCKANCFCMSKMEYSGGDAAKAGGGCYRGSAKDVPFNKAKEMCATGGGIMSVIHDQNKAKLLQIAEQKIDYFWIGYQKSDSGDWNWQDGSSDPYTNWGVDEPSPNAVAKCAYADNRDPKNLIWGAGNCQVAFPYICEYPPCQAGIKDC</sequence>
<feature type="non-terminal residue" evidence="4">
    <location>
        <position position="1"/>
    </location>
</feature>
<feature type="domain" description="C-type lectin" evidence="1">
    <location>
        <begin position="146"/>
        <end position="261"/>
    </location>
</feature>
<dbReference type="CDD" id="cd00037">
    <property type="entry name" value="CLECT"/>
    <property type="match status" value="1"/>
</dbReference>
<comment type="caution">
    <text evidence="4">The sequence shown here is derived from an EMBL/GenBank/DDBJ whole genome shotgun (WGS) entry which is preliminary data.</text>
</comment>
<dbReference type="SUPFAM" id="SSF56436">
    <property type="entry name" value="C-type lectin-like"/>
    <property type="match status" value="1"/>
</dbReference>
<dbReference type="PANTHER" id="PTHR31024">
    <property type="entry name" value="C-TYPE LECTIN"/>
    <property type="match status" value="1"/>
</dbReference>
<proteinExistence type="predicted"/>
<keyword evidence="5" id="KW-1185">Reference proteome</keyword>
<dbReference type="InterPro" id="IPR016186">
    <property type="entry name" value="C-type_lectin-like/link_sf"/>
</dbReference>